<feature type="signal peptide" evidence="10">
    <location>
        <begin position="1"/>
        <end position="20"/>
    </location>
</feature>
<evidence type="ECO:0000256" key="9">
    <source>
        <dbReference type="ARBA" id="ARBA00049091"/>
    </source>
</evidence>
<evidence type="ECO:0000256" key="1">
    <source>
        <dbReference type="ARBA" id="ARBA00013017"/>
    </source>
</evidence>
<evidence type="ECO:0000256" key="8">
    <source>
        <dbReference type="ARBA" id="ARBA00038489"/>
    </source>
</evidence>
<evidence type="ECO:0000256" key="10">
    <source>
        <dbReference type="SAM" id="SignalP"/>
    </source>
</evidence>
<dbReference type="InterPro" id="IPR050924">
    <property type="entry name" value="Peroxiredoxin_BCP/PrxQ"/>
</dbReference>
<dbReference type="GO" id="GO:0045454">
    <property type="term" value="P:cell redox homeostasis"/>
    <property type="evidence" value="ECO:0007669"/>
    <property type="project" value="TreeGrafter"/>
</dbReference>
<dbReference type="GO" id="GO:0034599">
    <property type="term" value="P:cellular response to oxidative stress"/>
    <property type="evidence" value="ECO:0007669"/>
    <property type="project" value="TreeGrafter"/>
</dbReference>
<accession>A0A7S2H2W8</accession>
<dbReference type="InterPro" id="IPR013766">
    <property type="entry name" value="Thioredoxin_domain"/>
</dbReference>
<proteinExistence type="inferred from homology"/>
<feature type="chain" id="PRO_5030582236" description="thioredoxin-dependent peroxiredoxin" evidence="10">
    <location>
        <begin position="21"/>
        <end position="191"/>
    </location>
</feature>
<evidence type="ECO:0000256" key="2">
    <source>
        <dbReference type="ARBA" id="ARBA00022559"/>
    </source>
</evidence>
<reference evidence="12" key="1">
    <citation type="submission" date="2021-01" db="EMBL/GenBank/DDBJ databases">
        <authorList>
            <person name="Corre E."/>
            <person name="Pelletier E."/>
            <person name="Niang G."/>
            <person name="Scheremetjew M."/>
            <person name="Finn R."/>
            <person name="Kale V."/>
            <person name="Holt S."/>
            <person name="Cochrane G."/>
            <person name="Meng A."/>
            <person name="Brown T."/>
            <person name="Cohen L."/>
        </authorList>
    </citation>
    <scope>NUCLEOTIDE SEQUENCE</scope>
    <source>
        <strain evidence="12">CCMP1381</strain>
    </source>
</reference>
<dbReference type="InterPro" id="IPR036249">
    <property type="entry name" value="Thioredoxin-like_sf"/>
</dbReference>
<dbReference type="PANTHER" id="PTHR42801:SF4">
    <property type="entry name" value="AHPC_TSA FAMILY PROTEIN"/>
    <property type="match status" value="1"/>
</dbReference>
<organism evidence="12">
    <name type="scientific">Octactis speculum</name>
    <dbReference type="NCBI Taxonomy" id="3111310"/>
    <lineage>
        <taxon>Eukaryota</taxon>
        <taxon>Sar</taxon>
        <taxon>Stramenopiles</taxon>
        <taxon>Ochrophyta</taxon>
        <taxon>Dictyochophyceae</taxon>
        <taxon>Dictyochales</taxon>
        <taxon>Dictyochaceae</taxon>
        <taxon>Octactis</taxon>
    </lineage>
</organism>
<evidence type="ECO:0000256" key="6">
    <source>
        <dbReference type="ARBA" id="ARBA00023284"/>
    </source>
</evidence>
<dbReference type="Gene3D" id="3.40.30.10">
    <property type="entry name" value="Glutaredoxin"/>
    <property type="match status" value="1"/>
</dbReference>
<dbReference type="InterPro" id="IPR000866">
    <property type="entry name" value="AhpC/TSA"/>
</dbReference>
<keyword evidence="10" id="KW-0732">Signal</keyword>
<dbReference type="GO" id="GO:0005737">
    <property type="term" value="C:cytoplasm"/>
    <property type="evidence" value="ECO:0007669"/>
    <property type="project" value="TreeGrafter"/>
</dbReference>
<protein>
    <recommendedName>
        <fullName evidence="1">thioredoxin-dependent peroxiredoxin</fullName>
        <ecNumber evidence="1">1.11.1.24</ecNumber>
    </recommendedName>
    <alternativeName>
        <fullName evidence="7">Thioredoxin peroxidase</fullName>
    </alternativeName>
</protein>
<keyword evidence="5" id="KW-1015">Disulfide bond</keyword>
<keyword evidence="4" id="KW-0560">Oxidoreductase</keyword>
<dbReference type="GO" id="GO:0008379">
    <property type="term" value="F:thioredoxin peroxidase activity"/>
    <property type="evidence" value="ECO:0007669"/>
    <property type="project" value="TreeGrafter"/>
</dbReference>
<keyword evidence="6" id="KW-0676">Redox-active center</keyword>
<dbReference type="SUPFAM" id="SSF52833">
    <property type="entry name" value="Thioredoxin-like"/>
    <property type="match status" value="1"/>
</dbReference>
<feature type="domain" description="Thioredoxin" evidence="11">
    <location>
        <begin position="40"/>
        <end position="174"/>
    </location>
</feature>
<keyword evidence="2" id="KW-0575">Peroxidase</keyword>
<dbReference type="EMBL" id="HBGS01056490">
    <property type="protein sequence ID" value="CAD9478939.1"/>
    <property type="molecule type" value="Transcribed_RNA"/>
</dbReference>
<gene>
    <name evidence="12" type="ORF">DSPE1174_LOCUS29417</name>
</gene>
<comment type="similarity">
    <text evidence="8">Belongs to the peroxiredoxin family. BCP/PrxQ subfamily.</text>
</comment>
<sequence>MMKFALTLLSLLLVAEPAVGFITSHVRRSSHQRHSVSMSLKVGDSFPADALKSWGVSKKAAVLYFYGADQAPSCTKQASAFDSSLGEFKSLGVEVVGVRNEKGVKGDFADSYAQRFVVDEGDAVRDEIGIPKDLFVLGGRETYVVDKAGTVAMVFNDQFKPEAHVTKALEVAASLSPPKGKGKKFEFKLPF</sequence>
<evidence type="ECO:0000256" key="5">
    <source>
        <dbReference type="ARBA" id="ARBA00023157"/>
    </source>
</evidence>
<dbReference type="PANTHER" id="PTHR42801">
    <property type="entry name" value="THIOREDOXIN-DEPENDENT PEROXIDE REDUCTASE"/>
    <property type="match status" value="1"/>
</dbReference>
<comment type="catalytic activity">
    <reaction evidence="9">
        <text>a hydroperoxide + [thioredoxin]-dithiol = an alcohol + [thioredoxin]-disulfide + H2O</text>
        <dbReference type="Rhea" id="RHEA:62620"/>
        <dbReference type="Rhea" id="RHEA-COMP:10698"/>
        <dbReference type="Rhea" id="RHEA-COMP:10700"/>
        <dbReference type="ChEBI" id="CHEBI:15377"/>
        <dbReference type="ChEBI" id="CHEBI:29950"/>
        <dbReference type="ChEBI" id="CHEBI:30879"/>
        <dbReference type="ChEBI" id="CHEBI:35924"/>
        <dbReference type="ChEBI" id="CHEBI:50058"/>
        <dbReference type="EC" id="1.11.1.24"/>
    </reaction>
</comment>
<evidence type="ECO:0000256" key="7">
    <source>
        <dbReference type="ARBA" id="ARBA00032824"/>
    </source>
</evidence>
<dbReference type="Pfam" id="PF00578">
    <property type="entry name" value="AhpC-TSA"/>
    <property type="match status" value="1"/>
</dbReference>
<dbReference type="AlphaFoldDB" id="A0A7S2H2W8"/>
<name>A0A7S2H2W8_9STRA</name>
<keyword evidence="3" id="KW-0049">Antioxidant</keyword>
<evidence type="ECO:0000256" key="4">
    <source>
        <dbReference type="ARBA" id="ARBA00023002"/>
    </source>
</evidence>
<dbReference type="EC" id="1.11.1.24" evidence="1"/>
<evidence type="ECO:0000259" key="11">
    <source>
        <dbReference type="PROSITE" id="PS51352"/>
    </source>
</evidence>
<dbReference type="PROSITE" id="PS51352">
    <property type="entry name" value="THIOREDOXIN_2"/>
    <property type="match status" value="1"/>
</dbReference>
<evidence type="ECO:0000313" key="12">
    <source>
        <dbReference type="EMBL" id="CAD9478939.1"/>
    </source>
</evidence>
<evidence type="ECO:0000256" key="3">
    <source>
        <dbReference type="ARBA" id="ARBA00022862"/>
    </source>
</evidence>